<protein>
    <submittedName>
        <fullName evidence="1">Uncharacterized protein, contains GYD domain</fullName>
    </submittedName>
</protein>
<name>A0A1I7MZ34_9HYPH</name>
<organism evidence="1 2">
    <name type="scientific">Hyphomicrobium facile</name>
    <dbReference type="NCBI Taxonomy" id="51670"/>
    <lineage>
        <taxon>Bacteria</taxon>
        <taxon>Pseudomonadati</taxon>
        <taxon>Pseudomonadota</taxon>
        <taxon>Alphaproteobacteria</taxon>
        <taxon>Hyphomicrobiales</taxon>
        <taxon>Hyphomicrobiaceae</taxon>
        <taxon>Hyphomicrobium</taxon>
    </lineage>
</organism>
<dbReference type="OrthoDB" id="9795737at2"/>
<gene>
    <name evidence="1" type="ORF">SAMN04488557_0815</name>
</gene>
<accession>A0A1I7MZ34</accession>
<dbReference type="STRING" id="51670.SAMN04488557_0815"/>
<keyword evidence="2" id="KW-1185">Reference proteome</keyword>
<evidence type="ECO:0000313" key="1">
    <source>
        <dbReference type="EMBL" id="SFV27661.1"/>
    </source>
</evidence>
<evidence type="ECO:0000313" key="2">
    <source>
        <dbReference type="Proteomes" id="UP000199423"/>
    </source>
</evidence>
<dbReference type="InterPro" id="IPR014845">
    <property type="entry name" value="GYD/TTHA1554"/>
</dbReference>
<dbReference type="EMBL" id="FPCH01000001">
    <property type="protein sequence ID" value="SFV27661.1"/>
    <property type="molecule type" value="Genomic_DNA"/>
</dbReference>
<proteinExistence type="predicted"/>
<sequence length="97" mass="10564">MATFIILANFTDKGIHDAKDTISRGDKFKAMAANAGVTVKDIYWTIGTFDSVAICEAPDDETATALALSVSTRGNVRTQTLRAFSFEEMGRILNKMV</sequence>
<dbReference type="AlphaFoldDB" id="A0A1I7MZ34"/>
<dbReference type="Proteomes" id="UP000199423">
    <property type="component" value="Unassembled WGS sequence"/>
</dbReference>
<dbReference type="RefSeq" id="WP_092866273.1">
    <property type="nucleotide sequence ID" value="NZ_FPCH01000001.1"/>
</dbReference>
<dbReference type="Pfam" id="PF08734">
    <property type="entry name" value="GYD"/>
    <property type="match status" value="1"/>
</dbReference>
<reference evidence="2" key="1">
    <citation type="submission" date="2016-10" db="EMBL/GenBank/DDBJ databases">
        <authorList>
            <person name="Varghese N."/>
            <person name="Submissions S."/>
        </authorList>
    </citation>
    <scope>NUCLEOTIDE SEQUENCE [LARGE SCALE GENOMIC DNA]</scope>
    <source>
        <strain evidence="2">DSM 1565</strain>
    </source>
</reference>